<dbReference type="EMBL" id="FZNN01000020">
    <property type="protein sequence ID" value="SNR74528.1"/>
    <property type="molecule type" value="Genomic_DNA"/>
</dbReference>
<organism evidence="2 3">
    <name type="scientific">Puniceibacterium sediminis</name>
    <dbReference type="NCBI Taxonomy" id="1608407"/>
    <lineage>
        <taxon>Bacteria</taxon>
        <taxon>Pseudomonadati</taxon>
        <taxon>Pseudomonadota</taxon>
        <taxon>Alphaproteobacteria</taxon>
        <taxon>Rhodobacterales</taxon>
        <taxon>Paracoccaceae</taxon>
        <taxon>Puniceibacterium</taxon>
    </lineage>
</organism>
<dbReference type="PROSITE" id="PS00455">
    <property type="entry name" value="AMP_BINDING"/>
    <property type="match status" value="1"/>
</dbReference>
<sequence length="522" mass="56494">MTQNLFEPPWSADCGPGPWGGKLADLGGLLRMGDATTPDKVAVADPKTELTYRDLETAALNMAHILRDRWGITPGDRVVVLTKKWPIVPAIAVAIWKLRAVYVPIDADLPAERLSSMIGRARPALTVGFGPAIVQGHPHLDISDWHQLTKDRPDDIVRPLPGPDDIAYIIHTSGSTGKPKGVQITHQSLSAYFHAHNQMLQFGAGARVLSFAPFHFDVSIEDTLLPLSVGAFVYLYNRPAVGMIMRRTLARQRITHLIAVSTLLAVLSDDASEIHPDCFPDLEMIMTGAETCQPAILNLWKSARPDLRVYNVYGPTEVTIVCTGFELKIPEPGRTTAFPIGRPLAGVDIRLLDPAGQDITGADQPGELCLGGVQVMAGYLGDPAATAEQIFERSGVRYYRSGDICSFDVDGDLVFLGRADSQVKLNGRRISLGEIQSECMSLPGIDRAVAGLVARGKTQLIGVVLVSDDPDAVARARRHLDRVLPAYARPSLWDSVSKPNLSGTGKSNDRDLLARLSVCVSG</sequence>
<dbReference type="PRINTS" id="PR00154">
    <property type="entry name" value="AMPBINDING"/>
</dbReference>
<feature type="domain" description="AMP-dependent synthetase/ligase" evidence="1">
    <location>
        <begin position="35"/>
        <end position="380"/>
    </location>
</feature>
<proteinExistence type="predicted"/>
<dbReference type="PANTHER" id="PTHR45527:SF1">
    <property type="entry name" value="FATTY ACID SYNTHASE"/>
    <property type="match status" value="1"/>
</dbReference>
<evidence type="ECO:0000313" key="2">
    <source>
        <dbReference type="EMBL" id="SNR74528.1"/>
    </source>
</evidence>
<dbReference type="InterPro" id="IPR045851">
    <property type="entry name" value="AMP-bd_C_sf"/>
</dbReference>
<dbReference type="PANTHER" id="PTHR45527">
    <property type="entry name" value="NONRIBOSOMAL PEPTIDE SYNTHETASE"/>
    <property type="match status" value="1"/>
</dbReference>
<dbReference type="GO" id="GO:0031177">
    <property type="term" value="F:phosphopantetheine binding"/>
    <property type="evidence" value="ECO:0007669"/>
    <property type="project" value="TreeGrafter"/>
</dbReference>
<accession>A0A238YUQ5</accession>
<dbReference type="GO" id="GO:0005737">
    <property type="term" value="C:cytoplasm"/>
    <property type="evidence" value="ECO:0007669"/>
    <property type="project" value="TreeGrafter"/>
</dbReference>
<dbReference type="InterPro" id="IPR000873">
    <property type="entry name" value="AMP-dep_synth/lig_dom"/>
</dbReference>
<name>A0A238YUQ5_9RHOB</name>
<dbReference type="CDD" id="cd05930">
    <property type="entry name" value="A_NRPS"/>
    <property type="match status" value="1"/>
</dbReference>
<dbReference type="GO" id="GO:0043041">
    <property type="term" value="P:amino acid activation for nonribosomal peptide biosynthetic process"/>
    <property type="evidence" value="ECO:0007669"/>
    <property type="project" value="TreeGrafter"/>
</dbReference>
<dbReference type="InterPro" id="IPR042099">
    <property type="entry name" value="ANL_N_sf"/>
</dbReference>
<dbReference type="GO" id="GO:0044550">
    <property type="term" value="P:secondary metabolite biosynthetic process"/>
    <property type="evidence" value="ECO:0007669"/>
    <property type="project" value="TreeGrafter"/>
</dbReference>
<keyword evidence="3" id="KW-1185">Reference proteome</keyword>
<reference evidence="2 3" key="1">
    <citation type="submission" date="2017-06" db="EMBL/GenBank/DDBJ databases">
        <authorList>
            <person name="Kim H.J."/>
            <person name="Triplett B.A."/>
        </authorList>
    </citation>
    <scope>NUCLEOTIDE SEQUENCE [LARGE SCALE GENOMIC DNA]</scope>
    <source>
        <strain evidence="2 3">DSM 29052</strain>
    </source>
</reference>
<gene>
    <name evidence="2" type="ORF">SAMN06265370_12017</name>
</gene>
<dbReference type="InterPro" id="IPR010071">
    <property type="entry name" value="AA_adenyl_dom"/>
</dbReference>
<dbReference type="InterPro" id="IPR020459">
    <property type="entry name" value="AMP-binding"/>
</dbReference>
<evidence type="ECO:0000259" key="1">
    <source>
        <dbReference type="Pfam" id="PF00501"/>
    </source>
</evidence>
<dbReference type="Pfam" id="PF00501">
    <property type="entry name" value="AMP-binding"/>
    <property type="match status" value="1"/>
</dbReference>
<dbReference type="Gene3D" id="3.40.50.12780">
    <property type="entry name" value="N-terminal domain of ligase-like"/>
    <property type="match status" value="1"/>
</dbReference>
<dbReference type="SUPFAM" id="SSF56801">
    <property type="entry name" value="Acetyl-CoA synthetase-like"/>
    <property type="match status" value="1"/>
</dbReference>
<protein>
    <submittedName>
        <fullName evidence="2">Amino acid adenylation domain-containing protein</fullName>
    </submittedName>
</protein>
<dbReference type="RefSeq" id="WP_176439186.1">
    <property type="nucleotide sequence ID" value="NZ_FZNN01000020.1"/>
</dbReference>
<dbReference type="InterPro" id="IPR020845">
    <property type="entry name" value="AMP-binding_CS"/>
</dbReference>
<evidence type="ECO:0000313" key="3">
    <source>
        <dbReference type="Proteomes" id="UP000198417"/>
    </source>
</evidence>
<dbReference type="NCBIfam" id="TIGR01733">
    <property type="entry name" value="AA-adenyl-dom"/>
    <property type="match status" value="1"/>
</dbReference>
<dbReference type="AlphaFoldDB" id="A0A238YUQ5"/>
<dbReference type="Gene3D" id="3.30.300.30">
    <property type="match status" value="1"/>
</dbReference>
<dbReference type="Proteomes" id="UP000198417">
    <property type="component" value="Unassembled WGS sequence"/>
</dbReference>